<dbReference type="EMBL" id="BT087175">
    <property type="protein sequence ID" value="ACR37528.1"/>
    <property type="molecule type" value="mRNA"/>
</dbReference>
<reference evidence="2" key="1">
    <citation type="journal article" date="2009" name="PLoS Genet.">
        <title>Sequencing, mapping, and analysis of 27,455 maize full-length cDNAs.</title>
        <authorList>
            <person name="Soderlund C."/>
            <person name="Descour A."/>
            <person name="Kudrna D."/>
            <person name="Bomhoff M."/>
            <person name="Boyd L."/>
            <person name="Currie J."/>
            <person name="Angelova A."/>
            <person name="Collura K."/>
            <person name="Wissotski M."/>
            <person name="Ashley E."/>
            <person name="Morrow D."/>
            <person name="Fernandes J."/>
            <person name="Walbot V."/>
            <person name="Yu Y."/>
        </authorList>
    </citation>
    <scope>NUCLEOTIDE SEQUENCE</scope>
    <source>
        <strain evidence="2">B73</strain>
    </source>
</reference>
<dbReference type="ExpressionAtlas" id="C4J8M8">
    <property type="expression patterns" value="baseline"/>
</dbReference>
<evidence type="ECO:0000256" key="1">
    <source>
        <dbReference type="SAM" id="Phobius"/>
    </source>
</evidence>
<feature type="transmembrane region" description="Helical" evidence="1">
    <location>
        <begin position="47"/>
        <end position="67"/>
    </location>
</feature>
<organism evidence="2">
    <name type="scientific">Zea mays</name>
    <name type="common">Maize</name>
    <dbReference type="NCBI Taxonomy" id="4577"/>
    <lineage>
        <taxon>Eukaryota</taxon>
        <taxon>Viridiplantae</taxon>
        <taxon>Streptophyta</taxon>
        <taxon>Embryophyta</taxon>
        <taxon>Tracheophyta</taxon>
        <taxon>Spermatophyta</taxon>
        <taxon>Magnoliopsida</taxon>
        <taxon>Liliopsida</taxon>
        <taxon>Poales</taxon>
        <taxon>Poaceae</taxon>
        <taxon>PACMAD clade</taxon>
        <taxon>Panicoideae</taxon>
        <taxon>Andropogonodae</taxon>
        <taxon>Andropogoneae</taxon>
        <taxon>Tripsacinae</taxon>
        <taxon>Zea</taxon>
    </lineage>
</organism>
<proteinExistence type="evidence at transcript level"/>
<sequence length="68" mass="7814">MDSLRNGNMLPSFNLPQSGRVMYFWPEVIKRRLCRSGYFTDHNHSQIRLVTAVLIALAVLCLLVSHVK</sequence>
<dbReference type="AlphaFoldDB" id="C4J8M8"/>
<name>C4J8M8_MAIZE</name>
<keyword evidence="1" id="KW-0812">Transmembrane</keyword>
<keyword evidence="1" id="KW-0472">Membrane</keyword>
<protein>
    <submittedName>
        <fullName evidence="2">Uncharacterized protein</fullName>
    </submittedName>
</protein>
<keyword evidence="1" id="KW-1133">Transmembrane helix</keyword>
<evidence type="ECO:0000313" key="2">
    <source>
        <dbReference type="EMBL" id="ACR37528.1"/>
    </source>
</evidence>
<accession>C4J8M8</accession>